<organism evidence="6 7">
    <name type="scientific">Janibacter melonis</name>
    <dbReference type="NCBI Taxonomy" id="262209"/>
    <lineage>
        <taxon>Bacteria</taxon>
        <taxon>Bacillati</taxon>
        <taxon>Actinomycetota</taxon>
        <taxon>Actinomycetes</taxon>
        <taxon>Micrococcales</taxon>
        <taxon>Intrasporangiaceae</taxon>
        <taxon>Janibacter</taxon>
    </lineage>
</organism>
<evidence type="ECO:0000256" key="2">
    <source>
        <dbReference type="ARBA" id="ARBA00023125"/>
    </source>
</evidence>
<dbReference type="InterPro" id="IPR036388">
    <property type="entry name" value="WH-like_DNA-bd_sf"/>
</dbReference>
<sequence>MTKTQEPAVLPDQPTRLETDGPNAVGRMLGLLGDEWTLLIVQQSLRGIRRYGQLMDALPISNSTLTSRLAMLTREGMLERHVYQDKPVRAEYRPTPRTRSLWPVLLAIWEWERHWVPDHAERLPSMHHDTCDADFAPVLGCRSCGRPVAAREIEAEWGPSGSWPRSVPEAATRRRSDAEAVGGQSGLFPDTMTIFGNRWSSALLGAAFRGLSRFHEFESALGAPPTLVAERLKAFVAIGVLEPVESLGRADWVQYRLTEKGRAFFPVVATSLHWAEQWFHAPEGPALLQTHRTCGQDYVPFFACDRCGEPLAAADISIVPAGTAATTPDEESR</sequence>
<evidence type="ECO:0000256" key="1">
    <source>
        <dbReference type="ARBA" id="ARBA00023015"/>
    </source>
</evidence>
<evidence type="ECO:0000259" key="5">
    <source>
        <dbReference type="PROSITE" id="PS51118"/>
    </source>
</evidence>
<proteinExistence type="predicted"/>
<reference evidence="6 7" key="1">
    <citation type="submission" date="2019-09" db="EMBL/GenBank/DDBJ databases">
        <title>Complete Genome Sequence of Janibacter melonis M714 with both human health impact and industrial applications.</title>
        <authorList>
            <person name="Jin M."/>
            <person name="Zhao Q.R."/>
        </authorList>
    </citation>
    <scope>NUCLEOTIDE SEQUENCE [LARGE SCALE GENOMIC DNA]</scope>
    <source>
        <strain evidence="6 7">M714</strain>
    </source>
</reference>
<dbReference type="Proteomes" id="UP000271708">
    <property type="component" value="Chromosome"/>
</dbReference>
<evidence type="ECO:0000256" key="3">
    <source>
        <dbReference type="ARBA" id="ARBA00023163"/>
    </source>
</evidence>
<dbReference type="InterPro" id="IPR002577">
    <property type="entry name" value="HTH_HxlR"/>
</dbReference>
<evidence type="ECO:0000313" key="6">
    <source>
        <dbReference type="EMBL" id="QFQ31539.2"/>
    </source>
</evidence>
<gene>
    <name evidence="6" type="ORF">EEW87_016145</name>
</gene>
<dbReference type="RefSeq" id="WP_123092725.1">
    <property type="nucleotide sequence ID" value="NZ_BAAAKD010000021.1"/>
</dbReference>
<dbReference type="PANTHER" id="PTHR33204">
    <property type="entry name" value="TRANSCRIPTIONAL REGULATOR, MARR FAMILY"/>
    <property type="match status" value="1"/>
</dbReference>
<keyword evidence="2" id="KW-0238">DNA-binding</keyword>
<dbReference type="PANTHER" id="PTHR33204:SF18">
    <property type="entry name" value="TRANSCRIPTIONAL REGULATORY PROTEIN"/>
    <property type="match status" value="1"/>
</dbReference>
<accession>A0A5P8FPH4</accession>
<dbReference type="Gene3D" id="1.10.10.10">
    <property type="entry name" value="Winged helix-like DNA-binding domain superfamily/Winged helix DNA-binding domain"/>
    <property type="match status" value="2"/>
</dbReference>
<feature type="domain" description="HTH hxlR-type" evidence="5">
    <location>
        <begin position="21"/>
        <end position="120"/>
    </location>
</feature>
<keyword evidence="3" id="KW-0804">Transcription</keyword>
<keyword evidence="1" id="KW-0805">Transcription regulation</keyword>
<dbReference type="GeneID" id="59162724"/>
<evidence type="ECO:0000256" key="4">
    <source>
        <dbReference type="SAM" id="MobiDB-lite"/>
    </source>
</evidence>
<evidence type="ECO:0000313" key="7">
    <source>
        <dbReference type="Proteomes" id="UP000271708"/>
    </source>
</evidence>
<dbReference type="Pfam" id="PF01638">
    <property type="entry name" value="HxlR"/>
    <property type="match status" value="2"/>
</dbReference>
<feature type="domain" description="HTH hxlR-type" evidence="5">
    <location>
        <begin position="185"/>
        <end position="283"/>
    </location>
</feature>
<dbReference type="GO" id="GO:0003677">
    <property type="term" value="F:DNA binding"/>
    <property type="evidence" value="ECO:0007669"/>
    <property type="project" value="UniProtKB-KW"/>
</dbReference>
<dbReference type="EMBL" id="CP044548">
    <property type="protein sequence ID" value="QFQ31539.2"/>
    <property type="molecule type" value="Genomic_DNA"/>
</dbReference>
<name>A0A5P8FPH4_9MICO</name>
<dbReference type="SUPFAM" id="SSF46785">
    <property type="entry name" value="Winged helix' DNA-binding domain"/>
    <property type="match status" value="2"/>
</dbReference>
<dbReference type="KEGG" id="jme:EEW87_016145"/>
<protein>
    <submittedName>
        <fullName evidence="6">Transcriptional regulator</fullName>
    </submittedName>
</protein>
<dbReference type="PROSITE" id="PS51118">
    <property type="entry name" value="HTH_HXLR"/>
    <property type="match status" value="2"/>
</dbReference>
<dbReference type="AlphaFoldDB" id="A0A5P8FPH4"/>
<dbReference type="InterPro" id="IPR036390">
    <property type="entry name" value="WH_DNA-bd_sf"/>
</dbReference>
<feature type="region of interest" description="Disordered" evidence="4">
    <location>
        <begin position="1"/>
        <end position="22"/>
    </location>
</feature>